<accession>A0A6B0TZG6</accession>
<name>A0A6B0TZG6_IXORI</name>
<organism evidence="2">
    <name type="scientific">Ixodes ricinus</name>
    <name type="common">Common tick</name>
    <name type="synonym">Acarus ricinus</name>
    <dbReference type="NCBI Taxonomy" id="34613"/>
    <lineage>
        <taxon>Eukaryota</taxon>
        <taxon>Metazoa</taxon>
        <taxon>Ecdysozoa</taxon>
        <taxon>Arthropoda</taxon>
        <taxon>Chelicerata</taxon>
        <taxon>Arachnida</taxon>
        <taxon>Acari</taxon>
        <taxon>Parasitiformes</taxon>
        <taxon>Ixodida</taxon>
        <taxon>Ixodoidea</taxon>
        <taxon>Ixodidae</taxon>
        <taxon>Ixodinae</taxon>
        <taxon>Ixodes</taxon>
    </lineage>
</organism>
<dbReference type="AlphaFoldDB" id="A0A6B0TZG6"/>
<protein>
    <submittedName>
        <fullName evidence="2">Putative secreted protein</fullName>
    </submittedName>
</protein>
<sequence length="75" mass="7945">MISSTFFVVSICLFLVSATCADDIGKVDSYTALVGTFPIGGCIDRPSRSEPDAAALFQRKAKLLVTVELLATGDM</sequence>
<reference evidence="2" key="1">
    <citation type="submission" date="2019-12" db="EMBL/GenBank/DDBJ databases">
        <title>An insight into the sialome of adult female Ixodes ricinus ticks feeding for 6 days.</title>
        <authorList>
            <person name="Perner J."/>
            <person name="Ribeiro J.M.C."/>
        </authorList>
    </citation>
    <scope>NUCLEOTIDE SEQUENCE</scope>
    <source>
        <strain evidence="2">Semi-engorged</strain>
        <tissue evidence="2">Salivary glands</tissue>
    </source>
</reference>
<evidence type="ECO:0000256" key="1">
    <source>
        <dbReference type="SAM" id="SignalP"/>
    </source>
</evidence>
<feature type="signal peptide" evidence="1">
    <location>
        <begin position="1"/>
        <end position="21"/>
    </location>
</feature>
<dbReference type="EMBL" id="GIFC01001268">
    <property type="protein sequence ID" value="MXU83351.1"/>
    <property type="molecule type" value="Transcribed_RNA"/>
</dbReference>
<proteinExistence type="predicted"/>
<keyword evidence="1" id="KW-0732">Signal</keyword>
<evidence type="ECO:0000313" key="2">
    <source>
        <dbReference type="EMBL" id="MXU83351.1"/>
    </source>
</evidence>
<feature type="chain" id="PRO_5025389381" evidence="1">
    <location>
        <begin position="22"/>
        <end position="75"/>
    </location>
</feature>